<protein>
    <recommendedName>
        <fullName evidence="3">Peptidase M13 N-terminal domain-containing protein</fullName>
    </recommendedName>
</protein>
<feature type="domain" description="Peptidase M13 N-terminal" evidence="3">
    <location>
        <begin position="83"/>
        <end position="427"/>
    </location>
</feature>
<dbReference type="InterPro" id="IPR000718">
    <property type="entry name" value="Peptidase_M13"/>
</dbReference>
<dbReference type="PANTHER" id="PTHR11733">
    <property type="entry name" value="ZINC METALLOPROTEASE FAMILY M13 NEPRILYSIN-RELATED"/>
    <property type="match status" value="1"/>
</dbReference>
<dbReference type="InterPro" id="IPR042089">
    <property type="entry name" value="Peptidase_M13_dom_2"/>
</dbReference>
<dbReference type="Pfam" id="PF05649">
    <property type="entry name" value="Peptidase_M13_N"/>
    <property type="match status" value="1"/>
</dbReference>
<keyword evidence="2" id="KW-0472">Membrane</keyword>
<dbReference type="Gene3D" id="3.40.390.10">
    <property type="entry name" value="Collagenase (Catalytic Domain)"/>
    <property type="match status" value="1"/>
</dbReference>
<dbReference type="InterPro" id="IPR024079">
    <property type="entry name" value="MetalloPept_cat_dom_sf"/>
</dbReference>
<dbReference type="EMBL" id="JARKHS020012921">
    <property type="protein sequence ID" value="KAK8776456.1"/>
    <property type="molecule type" value="Genomic_DNA"/>
</dbReference>
<dbReference type="Gene3D" id="1.10.1380.10">
    <property type="entry name" value="Neutral endopeptidase , domain2"/>
    <property type="match status" value="1"/>
</dbReference>
<reference evidence="4 5" key="1">
    <citation type="journal article" date="2023" name="Arcadia Sci">
        <title>De novo assembly of a long-read Amblyomma americanum tick genome.</title>
        <authorList>
            <person name="Chou S."/>
            <person name="Poskanzer K.E."/>
            <person name="Rollins M."/>
            <person name="Thuy-Boun P.S."/>
        </authorList>
    </citation>
    <scope>NUCLEOTIDE SEQUENCE [LARGE SCALE GENOMIC DNA]</scope>
    <source>
        <strain evidence="4">F_SG_1</strain>
        <tissue evidence="4">Salivary glands</tissue>
    </source>
</reference>
<dbReference type="Proteomes" id="UP001321473">
    <property type="component" value="Unassembled WGS sequence"/>
</dbReference>
<organism evidence="4 5">
    <name type="scientific">Amblyomma americanum</name>
    <name type="common">Lone star tick</name>
    <dbReference type="NCBI Taxonomy" id="6943"/>
    <lineage>
        <taxon>Eukaryota</taxon>
        <taxon>Metazoa</taxon>
        <taxon>Ecdysozoa</taxon>
        <taxon>Arthropoda</taxon>
        <taxon>Chelicerata</taxon>
        <taxon>Arachnida</taxon>
        <taxon>Acari</taxon>
        <taxon>Parasitiformes</taxon>
        <taxon>Ixodida</taxon>
        <taxon>Ixodoidea</taxon>
        <taxon>Ixodidae</taxon>
        <taxon>Amblyomminae</taxon>
        <taxon>Amblyomma</taxon>
    </lineage>
</organism>
<comment type="caution">
    <text evidence="4">The sequence shown here is derived from an EMBL/GenBank/DDBJ whole genome shotgun (WGS) entry which is preliminary data.</text>
</comment>
<dbReference type="GO" id="GO:0004222">
    <property type="term" value="F:metalloendopeptidase activity"/>
    <property type="evidence" value="ECO:0007669"/>
    <property type="project" value="InterPro"/>
</dbReference>
<sequence length="669" mass="76456">MMSTSTWKEAPPSGLGPRVWSLLGALAAAVLLTVVLISVLSLVVRRPRDAETEVQKLLITCQSAGCFEYEGLLRDTLNTSVDPCQDFKAFVTSRWLPTRSREVDTRWSMQWNVKYRWARMLADEIRLRRFKVPAMNIVATSYAACANREGEDAERTRKVFKQLLRNLSIPWPEVPVEPVDKLDVLFNLFIKWDIPLWFSVKVLPEKTAAGEKIIRLGRSSYIDFWITLYREMDTDSKIHAYVQQFVKYFSFPLASEGVSAPKIDYYQVFNITRSIVYALKLLCASSPREYTVETLTKQLRINTSRWISLMNKYFHPNESFSPADKVFAKPDSVNYVAHTLNHMYNSSVIRSHLGWWVLQIFAPLADNLFFITKYGTEAAADTFRPLFCQVQTEHSFKLLVLANHVAFNFPPSVRSDVDQLLNGVRETAAAYYEASNVSKYVNIARKLRQMKINLWPGPEYLSKDVLARIYAQHCTDERTTLEHWIAERKANARFIGTDAYFESTRLAHSFSDKPFVYDSLLNTITVSMLGVHAPFYYTGGIEAANYGGLGAAFLKAVLQGINYELRIEDDLRYNSGEDDEGLGHITVGCKGSRNVNRKSLAHVLSLFEARKTEKKPSNIWSYPPEAFFFISYCHTQSRLDFAFDCNDELRGVQSFVDAFRCPRGSGMNP</sequence>
<dbReference type="PANTHER" id="PTHR11733:SF241">
    <property type="entry name" value="GH26575P-RELATED"/>
    <property type="match status" value="1"/>
</dbReference>
<keyword evidence="2" id="KW-0812">Transmembrane</keyword>
<gene>
    <name evidence="4" type="ORF">V5799_030192</name>
</gene>
<evidence type="ECO:0000256" key="1">
    <source>
        <dbReference type="ARBA" id="ARBA00007357"/>
    </source>
</evidence>
<comment type="similarity">
    <text evidence="1">Belongs to the peptidase M13 family.</text>
</comment>
<dbReference type="InterPro" id="IPR008753">
    <property type="entry name" value="Peptidase_M13_N"/>
</dbReference>
<evidence type="ECO:0000256" key="2">
    <source>
        <dbReference type="SAM" id="Phobius"/>
    </source>
</evidence>
<keyword evidence="5" id="KW-1185">Reference proteome</keyword>
<feature type="transmembrane region" description="Helical" evidence="2">
    <location>
        <begin position="20"/>
        <end position="44"/>
    </location>
</feature>
<dbReference type="SUPFAM" id="SSF55486">
    <property type="entry name" value="Metalloproteases ('zincins'), catalytic domain"/>
    <property type="match status" value="1"/>
</dbReference>
<keyword evidence="2" id="KW-1133">Transmembrane helix</keyword>
<dbReference type="GO" id="GO:0016485">
    <property type="term" value="P:protein processing"/>
    <property type="evidence" value="ECO:0007669"/>
    <property type="project" value="TreeGrafter"/>
</dbReference>
<dbReference type="AlphaFoldDB" id="A0AAQ4ENX2"/>
<evidence type="ECO:0000313" key="4">
    <source>
        <dbReference type="EMBL" id="KAK8776456.1"/>
    </source>
</evidence>
<accession>A0AAQ4ENX2</accession>
<name>A0AAQ4ENX2_AMBAM</name>
<dbReference type="GO" id="GO:0005886">
    <property type="term" value="C:plasma membrane"/>
    <property type="evidence" value="ECO:0007669"/>
    <property type="project" value="TreeGrafter"/>
</dbReference>
<evidence type="ECO:0000259" key="3">
    <source>
        <dbReference type="Pfam" id="PF05649"/>
    </source>
</evidence>
<proteinExistence type="inferred from homology"/>
<dbReference type="PROSITE" id="PS51885">
    <property type="entry name" value="NEPRILYSIN"/>
    <property type="match status" value="1"/>
</dbReference>
<evidence type="ECO:0000313" key="5">
    <source>
        <dbReference type="Proteomes" id="UP001321473"/>
    </source>
</evidence>